<name>A0A9P9E706_9HYPO</name>
<feature type="transmembrane region" description="Helical" evidence="5">
    <location>
        <begin position="87"/>
        <end position="110"/>
    </location>
</feature>
<proteinExistence type="predicted"/>
<organism evidence="6 7">
    <name type="scientific">Dactylonectria estremocensis</name>
    <dbReference type="NCBI Taxonomy" id="1079267"/>
    <lineage>
        <taxon>Eukaryota</taxon>
        <taxon>Fungi</taxon>
        <taxon>Dikarya</taxon>
        <taxon>Ascomycota</taxon>
        <taxon>Pezizomycotina</taxon>
        <taxon>Sordariomycetes</taxon>
        <taxon>Hypocreomycetidae</taxon>
        <taxon>Hypocreales</taxon>
        <taxon>Nectriaceae</taxon>
        <taxon>Dactylonectria</taxon>
    </lineage>
</organism>
<evidence type="ECO:0000256" key="5">
    <source>
        <dbReference type="SAM" id="Phobius"/>
    </source>
</evidence>
<dbReference type="Proteomes" id="UP000717696">
    <property type="component" value="Unassembled WGS sequence"/>
</dbReference>
<dbReference type="GO" id="GO:0016020">
    <property type="term" value="C:membrane"/>
    <property type="evidence" value="ECO:0007669"/>
    <property type="project" value="UniProtKB-SubCell"/>
</dbReference>
<evidence type="ECO:0000256" key="2">
    <source>
        <dbReference type="ARBA" id="ARBA00022692"/>
    </source>
</evidence>
<evidence type="ECO:0000256" key="1">
    <source>
        <dbReference type="ARBA" id="ARBA00004141"/>
    </source>
</evidence>
<keyword evidence="4 5" id="KW-0472">Membrane</keyword>
<keyword evidence="7" id="KW-1185">Reference proteome</keyword>
<feature type="transmembrane region" description="Helical" evidence="5">
    <location>
        <begin position="241"/>
        <end position="259"/>
    </location>
</feature>
<keyword evidence="2 5" id="KW-0812">Transmembrane</keyword>
<feature type="transmembrane region" description="Helical" evidence="5">
    <location>
        <begin position="12"/>
        <end position="35"/>
    </location>
</feature>
<reference evidence="6" key="1">
    <citation type="journal article" date="2021" name="Nat. Commun.">
        <title>Genetic determinants of endophytism in the Arabidopsis root mycobiome.</title>
        <authorList>
            <person name="Mesny F."/>
            <person name="Miyauchi S."/>
            <person name="Thiergart T."/>
            <person name="Pickel B."/>
            <person name="Atanasova L."/>
            <person name="Karlsson M."/>
            <person name="Huettel B."/>
            <person name="Barry K.W."/>
            <person name="Haridas S."/>
            <person name="Chen C."/>
            <person name="Bauer D."/>
            <person name="Andreopoulos W."/>
            <person name="Pangilinan J."/>
            <person name="LaButti K."/>
            <person name="Riley R."/>
            <person name="Lipzen A."/>
            <person name="Clum A."/>
            <person name="Drula E."/>
            <person name="Henrissat B."/>
            <person name="Kohler A."/>
            <person name="Grigoriev I.V."/>
            <person name="Martin F.M."/>
            <person name="Hacquard S."/>
        </authorList>
    </citation>
    <scope>NUCLEOTIDE SEQUENCE</scope>
    <source>
        <strain evidence="6">MPI-CAGE-AT-0021</strain>
    </source>
</reference>
<dbReference type="EMBL" id="JAGMUU010000019">
    <property type="protein sequence ID" value="KAH7131727.1"/>
    <property type="molecule type" value="Genomic_DNA"/>
</dbReference>
<feature type="transmembrane region" description="Helical" evidence="5">
    <location>
        <begin position="160"/>
        <end position="182"/>
    </location>
</feature>
<evidence type="ECO:0000256" key="3">
    <source>
        <dbReference type="ARBA" id="ARBA00022989"/>
    </source>
</evidence>
<dbReference type="AlphaFoldDB" id="A0A9P9E706"/>
<comment type="caution">
    <text evidence="6">The sequence shown here is derived from an EMBL/GenBank/DDBJ whole genome shotgun (WGS) entry which is preliminary data.</text>
</comment>
<keyword evidence="3 5" id="KW-1133">Transmembrane helix</keyword>
<feature type="transmembrane region" description="Helical" evidence="5">
    <location>
        <begin position="47"/>
        <end position="67"/>
    </location>
</feature>
<protein>
    <submittedName>
        <fullName evidence="6">RTA1 like protein-domain-containing protein</fullName>
    </submittedName>
</protein>
<dbReference type="InterPro" id="IPR007568">
    <property type="entry name" value="RTA1"/>
</dbReference>
<evidence type="ECO:0000256" key="4">
    <source>
        <dbReference type="ARBA" id="ARBA00023136"/>
    </source>
</evidence>
<dbReference type="OrthoDB" id="3358017at2759"/>
<sequence length="291" mass="32768">MSDNAGKEQTSYYSYDPSLGAAVVFTLLFLVSSGYHMRQIWRLRSWYFIPFLVGCFLEVGGYAGRAISGTEETNYWTLVPFIMQNLLLLIGPPFYAVSIYMVLGRLIAVLNAEQYSIIKLKWLTKFFLVGDVLSILAQAAGGGMLSSADTKEALDQAKMIVLIGLGVQIVFFSLFLVATVIFHYRIHRRPTAKSCKMTSPWRNLLMVLYGTSLLIMLRSIFRVAEYAGGKEGELMAKEFYIYIFDAVPMIIVSVAFNFFHPAKIIQTEQGPSFPLADSDNELDPYETNIRC</sequence>
<comment type="subcellular location">
    <subcellularLocation>
        <location evidence="1">Membrane</location>
        <topology evidence="1">Multi-pass membrane protein</topology>
    </subcellularLocation>
</comment>
<accession>A0A9P9E706</accession>
<dbReference type="Pfam" id="PF04479">
    <property type="entry name" value="RTA1"/>
    <property type="match status" value="1"/>
</dbReference>
<evidence type="ECO:0000313" key="6">
    <source>
        <dbReference type="EMBL" id="KAH7131727.1"/>
    </source>
</evidence>
<feature type="transmembrane region" description="Helical" evidence="5">
    <location>
        <begin position="122"/>
        <end position="140"/>
    </location>
</feature>
<dbReference type="PANTHER" id="PTHR31465:SF35">
    <property type="entry name" value="RTA1 DOMAIN PROTEIN-RELATED"/>
    <property type="match status" value="1"/>
</dbReference>
<evidence type="ECO:0000313" key="7">
    <source>
        <dbReference type="Proteomes" id="UP000717696"/>
    </source>
</evidence>
<feature type="transmembrane region" description="Helical" evidence="5">
    <location>
        <begin position="203"/>
        <end position="221"/>
    </location>
</feature>
<dbReference type="PANTHER" id="PTHR31465">
    <property type="entry name" value="PROTEIN RTA1-RELATED"/>
    <property type="match status" value="1"/>
</dbReference>
<gene>
    <name evidence="6" type="ORF">B0J13DRAFT_451412</name>
</gene>